<organism evidence="1 2">
    <name type="scientific">Neisseria mucosa (strain ATCC 25996 / DSM 4631 / NCTC 10774 / M26)</name>
    <dbReference type="NCBI Taxonomy" id="546266"/>
    <lineage>
        <taxon>Bacteria</taxon>
        <taxon>Pseudomonadati</taxon>
        <taxon>Pseudomonadota</taxon>
        <taxon>Betaproteobacteria</taxon>
        <taxon>Neisseriales</taxon>
        <taxon>Neisseriaceae</taxon>
        <taxon>Neisseria</taxon>
    </lineage>
</organism>
<accession>D2ZYN5</accession>
<dbReference type="EMBL" id="ACDX02000014">
    <property type="protein sequence ID" value="EFC87835.1"/>
    <property type="molecule type" value="Genomic_DNA"/>
</dbReference>
<dbReference type="AlphaFoldDB" id="D2ZYN5"/>
<name>D2ZYN5_NEIM2</name>
<dbReference type="Proteomes" id="UP000003344">
    <property type="component" value="Unassembled WGS sequence"/>
</dbReference>
<comment type="caution">
    <text evidence="1">The sequence shown here is derived from an EMBL/GenBank/DDBJ whole genome shotgun (WGS) entry which is preliminary data.</text>
</comment>
<sequence length="165" mass="17565">MAGHFVADKFSQSGKPLFFILEFRAVEGFAVDAIDIDDAHAVDGCGDDTALRVVGQGGQTDLYVLRFAAADDGDAVVGFLSAPNAVPAHHLQGGGGKFVLVELEFLQNEDIGLMVGKPVLHLRQAHVEGIDVPSGDFHADSVCEGRLKSVSGFSGKIRTKQKRFI</sequence>
<proteinExistence type="predicted"/>
<gene>
    <name evidence="1" type="ORF">NEIMUCOT_05750</name>
</gene>
<evidence type="ECO:0000313" key="2">
    <source>
        <dbReference type="Proteomes" id="UP000003344"/>
    </source>
</evidence>
<protein>
    <submittedName>
        <fullName evidence="1">Uncharacterized protein</fullName>
    </submittedName>
</protein>
<reference evidence="1 2" key="1">
    <citation type="submission" date="2009-10" db="EMBL/GenBank/DDBJ databases">
        <authorList>
            <person name="Weinstock G."/>
            <person name="Sodergren E."/>
            <person name="Clifton S."/>
            <person name="Fulton L."/>
            <person name="Fulton B."/>
            <person name="Courtney L."/>
            <person name="Fronick C."/>
            <person name="Harrison M."/>
            <person name="Strong C."/>
            <person name="Farmer C."/>
            <person name="Delahaunty K."/>
            <person name="Markovic C."/>
            <person name="Hall O."/>
            <person name="Minx P."/>
            <person name="Tomlinson C."/>
            <person name="Mitreva M."/>
            <person name="Nelson J."/>
            <person name="Hou S."/>
            <person name="Wollam A."/>
            <person name="Pepin K.H."/>
            <person name="Johnson M."/>
            <person name="Bhonagiri V."/>
            <person name="Nash W.E."/>
            <person name="Warren W."/>
            <person name="Chinwalla A."/>
            <person name="Mardis E.R."/>
            <person name="Wilson R.K."/>
        </authorList>
    </citation>
    <scope>NUCLEOTIDE SEQUENCE [LARGE SCALE GENOMIC DNA]</scope>
    <source>
        <strain evidence="2">ATCC 25996 / DSM 4631 / NCTC 10774 / M26</strain>
    </source>
</reference>
<evidence type="ECO:0000313" key="1">
    <source>
        <dbReference type="EMBL" id="EFC87835.1"/>
    </source>
</evidence>